<name>A0A7C9FT21_9BACT</name>
<keyword evidence="1" id="KW-0812">Transmembrane</keyword>
<feature type="transmembrane region" description="Helical" evidence="1">
    <location>
        <begin position="50"/>
        <end position="73"/>
    </location>
</feature>
<keyword evidence="3" id="KW-1185">Reference proteome</keyword>
<evidence type="ECO:0000313" key="2">
    <source>
        <dbReference type="EMBL" id="MPR36132.1"/>
    </source>
</evidence>
<dbReference type="RefSeq" id="WP_152763780.1">
    <property type="nucleotide sequence ID" value="NZ_WHLY01000002.1"/>
</dbReference>
<dbReference type="EMBL" id="WHLY01000002">
    <property type="protein sequence ID" value="MPR36132.1"/>
    <property type="molecule type" value="Genomic_DNA"/>
</dbReference>
<sequence>MALKIAQFIQLLLLCVIAGQAFFYLIGGTAGVRNVSVGTFIEQRKAIDVVIVPALKLIYLLSAASGFTAMVLLQKQSDRLPFILSALAWALVLIDMAIAVRGNVPLNRQMQDWSPASHPSDWARVRDRWLTYLHWRQACSITALLCLLVGLFTQI</sequence>
<accession>A0A7C9FT21</accession>
<dbReference type="AlphaFoldDB" id="A0A7C9FT21"/>
<feature type="transmembrane region" description="Helical" evidence="1">
    <location>
        <begin position="80"/>
        <end position="100"/>
    </location>
</feature>
<feature type="transmembrane region" description="Helical" evidence="1">
    <location>
        <begin position="135"/>
        <end position="153"/>
    </location>
</feature>
<keyword evidence="1" id="KW-1133">Transmembrane helix</keyword>
<gene>
    <name evidence="2" type="ORF">GBK04_22985</name>
</gene>
<organism evidence="2 3">
    <name type="scientific">Salmonirosea aquatica</name>
    <dbReference type="NCBI Taxonomy" id="2654236"/>
    <lineage>
        <taxon>Bacteria</taxon>
        <taxon>Pseudomonadati</taxon>
        <taxon>Bacteroidota</taxon>
        <taxon>Cytophagia</taxon>
        <taxon>Cytophagales</taxon>
        <taxon>Spirosomataceae</taxon>
        <taxon>Salmonirosea</taxon>
    </lineage>
</organism>
<dbReference type="Proteomes" id="UP000479293">
    <property type="component" value="Unassembled WGS sequence"/>
</dbReference>
<feature type="transmembrane region" description="Helical" evidence="1">
    <location>
        <begin position="12"/>
        <end position="30"/>
    </location>
</feature>
<reference evidence="2 3" key="1">
    <citation type="submission" date="2019-10" db="EMBL/GenBank/DDBJ databases">
        <title>Draft Genome Sequence of Cytophagaceae sp. SJW1-29.</title>
        <authorList>
            <person name="Choi A."/>
        </authorList>
    </citation>
    <scope>NUCLEOTIDE SEQUENCE [LARGE SCALE GENOMIC DNA]</scope>
    <source>
        <strain evidence="2 3">SJW1-29</strain>
    </source>
</reference>
<evidence type="ECO:0000313" key="3">
    <source>
        <dbReference type="Proteomes" id="UP000479293"/>
    </source>
</evidence>
<evidence type="ECO:0000256" key="1">
    <source>
        <dbReference type="SAM" id="Phobius"/>
    </source>
</evidence>
<comment type="caution">
    <text evidence="2">The sequence shown here is derived from an EMBL/GenBank/DDBJ whole genome shotgun (WGS) entry which is preliminary data.</text>
</comment>
<keyword evidence="1" id="KW-0472">Membrane</keyword>
<proteinExistence type="predicted"/>
<protein>
    <submittedName>
        <fullName evidence="2">DUF1772 domain-containing protein</fullName>
    </submittedName>
</protein>